<dbReference type="GO" id="GO:0016787">
    <property type="term" value="F:hydrolase activity"/>
    <property type="evidence" value="ECO:0007669"/>
    <property type="project" value="UniProtKB-KW"/>
</dbReference>
<dbReference type="GO" id="GO:0003676">
    <property type="term" value="F:nucleic acid binding"/>
    <property type="evidence" value="ECO:0007669"/>
    <property type="project" value="InterPro"/>
</dbReference>
<dbReference type="PANTHER" id="PTHR44533">
    <property type="entry name" value="DEAD/H RNA HELICASE, PUTATIVE-RELATED"/>
    <property type="match status" value="1"/>
</dbReference>
<dbReference type="Gene3D" id="3.40.50.300">
    <property type="entry name" value="P-loop containing nucleotide triphosphate hydrolases"/>
    <property type="match status" value="2"/>
</dbReference>
<dbReference type="STRING" id="993615.L2GK80"/>
<evidence type="ECO:0000259" key="6">
    <source>
        <dbReference type="PROSITE" id="PS51194"/>
    </source>
</evidence>
<dbReference type="GO" id="GO:0005524">
    <property type="term" value="F:ATP binding"/>
    <property type="evidence" value="ECO:0007669"/>
    <property type="project" value="UniProtKB-KW"/>
</dbReference>
<evidence type="ECO:0008006" key="9">
    <source>
        <dbReference type="Google" id="ProtNLM"/>
    </source>
</evidence>
<reference evidence="8" key="1">
    <citation type="submission" date="2011-05" db="EMBL/GenBank/DDBJ databases">
        <title>The genome sequence of Vittaforma corneae strain ATCC 50505.</title>
        <authorList>
            <consortium name="The Broad Institute Genome Sequencing Platform"/>
            <person name="Cuomo C."/>
            <person name="Didier E."/>
            <person name="Bowers L."/>
            <person name="Young S.K."/>
            <person name="Zeng Q."/>
            <person name="Gargeya S."/>
            <person name="Fitzgerald M."/>
            <person name="Haas B."/>
            <person name="Abouelleil A."/>
            <person name="Alvarado L."/>
            <person name="Arachchi H.M."/>
            <person name="Berlin A."/>
            <person name="Chapman S.B."/>
            <person name="Gearin G."/>
            <person name="Goldberg J."/>
            <person name="Griggs A."/>
            <person name="Gujja S."/>
            <person name="Hansen M."/>
            <person name="Heiman D."/>
            <person name="Howarth C."/>
            <person name="Larimer J."/>
            <person name="Lui A."/>
            <person name="MacDonald P.J.P."/>
            <person name="McCowen C."/>
            <person name="Montmayeur A."/>
            <person name="Murphy C."/>
            <person name="Neiman D."/>
            <person name="Pearson M."/>
            <person name="Priest M."/>
            <person name="Roberts A."/>
            <person name="Saif S."/>
            <person name="Shea T."/>
            <person name="Sisk P."/>
            <person name="Stolte C."/>
            <person name="Sykes S."/>
            <person name="Wortman J."/>
            <person name="Nusbaum C."/>
            <person name="Birren B."/>
        </authorList>
    </citation>
    <scope>NUCLEOTIDE SEQUENCE [LARGE SCALE GENOMIC DNA]</scope>
    <source>
        <strain evidence="8">ATCC 50505</strain>
    </source>
</reference>
<dbReference type="InterPro" id="IPR011545">
    <property type="entry name" value="DEAD/DEAH_box_helicase_dom"/>
</dbReference>
<keyword evidence="1" id="KW-0547">Nucleotide-binding</keyword>
<dbReference type="OMA" id="ILFRKKH"/>
<feature type="domain" description="Helicase ATP-binding" evidence="5">
    <location>
        <begin position="520"/>
        <end position="682"/>
    </location>
</feature>
<dbReference type="InterPro" id="IPR027417">
    <property type="entry name" value="P-loop_NTPase"/>
</dbReference>
<dbReference type="InterPro" id="IPR001650">
    <property type="entry name" value="Helicase_C-like"/>
</dbReference>
<keyword evidence="3" id="KW-0347">Helicase</keyword>
<dbReference type="VEuPathDB" id="MicrosporidiaDB:VICG_01916"/>
<dbReference type="SMART" id="SM00487">
    <property type="entry name" value="DEXDc"/>
    <property type="match status" value="1"/>
</dbReference>
<gene>
    <name evidence="7" type="ORF">VICG_01916</name>
</gene>
<organism evidence="7 8">
    <name type="scientific">Vittaforma corneae (strain ATCC 50505)</name>
    <name type="common">Microsporidian parasite</name>
    <name type="synonym">Nosema corneum</name>
    <dbReference type="NCBI Taxonomy" id="993615"/>
    <lineage>
        <taxon>Eukaryota</taxon>
        <taxon>Fungi</taxon>
        <taxon>Fungi incertae sedis</taxon>
        <taxon>Microsporidia</taxon>
        <taxon>Nosematidae</taxon>
        <taxon>Vittaforma</taxon>
    </lineage>
</organism>
<dbReference type="EMBL" id="JH370151">
    <property type="protein sequence ID" value="ELA41034.1"/>
    <property type="molecule type" value="Genomic_DNA"/>
</dbReference>
<protein>
    <recommendedName>
        <fullName evidence="9">DEAD/DEAH box helicase</fullName>
    </recommendedName>
</protein>
<evidence type="ECO:0000256" key="1">
    <source>
        <dbReference type="ARBA" id="ARBA00022741"/>
    </source>
</evidence>
<dbReference type="SUPFAM" id="SSF52540">
    <property type="entry name" value="P-loop containing nucleoside triphosphate hydrolases"/>
    <property type="match status" value="1"/>
</dbReference>
<accession>L2GK80</accession>
<evidence type="ECO:0000259" key="5">
    <source>
        <dbReference type="PROSITE" id="PS51192"/>
    </source>
</evidence>
<evidence type="ECO:0000256" key="2">
    <source>
        <dbReference type="ARBA" id="ARBA00022801"/>
    </source>
</evidence>
<dbReference type="InterPro" id="IPR052431">
    <property type="entry name" value="SKI2_subfamily_helicases"/>
</dbReference>
<dbReference type="GO" id="GO:0005737">
    <property type="term" value="C:cytoplasm"/>
    <property type="evidence" value="ECO:0007669"/>
    <property type="project" value="TreeGrafter"/>
</dbReference>
<dbReference type="RefSeq" id="XP_007605361.1">
    <property type="nucleotide sequence ID" value="XM_007605299.1"/>
</dbReference>
<name>L2GK80_VITCO</name>
<dbReference type="InterPro" id="IPR014001">
    <property type="entry name" value="Helicase_ATP-bd"/>
</dbReference>
<sequence length="1348" mass="156739">MQKESEHSQTLPHMNYCNVTATFSGIGNIILDVNSVVLTAVDRYSLNIEQCPFQTIFLHFQYIVQNLKQYQLKDVLFFYEITENPYFNLAISMLDDGTFITFDKIRDTLENTRIAFALCCYKRSKLNDFLSSSGLYVGLLDMLLFEVPFIFTLVSSPKEVIDPEANYTSAFSNDVSLHDQSGSALVSSKAYNFDISLMAKEFFNFSEEWIYEAGNFKIDKEMVYSMLKHNFSKSILDKIYFDGRIFKGLRRKRTKPSDIDANSIDRSILDIRTEKPWSGKDLDLIMPAIPEQISMKHLANIRRSAMSLYDGKFHFSTIVRESAEKPKKVSGKMLKIIQENEERIRKEKEQADNVWLRNFYDAYVKVPNLKGKKSMLEKIKINNDYINRRLLLLKIELYSDIWNLETRNEEVDEKVLVPLYLSCLKYIENYVTKAKYNKNELEFVITKLVEARFEATALEILEKLEIKLNISFSPNATSAPNDLDLYFQLKYAGDHLKRTLGTRKDKRVPFDPDQWQVNLLDAVDANKSAIVSAPTSSGKTFICFYAIEKILRSSDTDMVVFCLPTKALVNQVSADIYARFNSKNIKVSLQGTLMADRCNDPFNCQVLITVPAMLESLLNSKDCSNIKYIIIDEVHKINDSSLGLRIERIIHLAKCPLLLLSATLGNLDGFYDWFKNIENSKGRECELVYHGERYCELKSYVYTEKKFIEDEEEVDENNLKDIPIKPAFVPLNGMFPYSFSHLKNFGFGNDLHFLPEELLNIYLYIYMILDASHKKLIKHLAPKKFFQSNIICKADIREYQNHLLTTFRSWVSEGILNEKQVEEIHNLLTAEAHDAFNFDSSENYIVDNIMKLLNTLKDSDMLPVIVFNTDRDFVTRLARLVYEKLEKSDIKKKKDKLMESLKKEAKRTRDLEKTKTSWIEESIAAEQMIEPEQRDIRFTFLDPITKLTDYEVKEEFADIKGIPKDILDMAFRGIGIHHSAMNRKYRSAVEILFRKKHIRVLFATETLALGINMPCRTVVFAGDSLQLDPMNYKQMSGRAGRRGYDTLGNVVFFGIPKHRVQNLMVSMLPEIQGAYVYSNTSLVSFNIEDSLVKYPLLSANRDYLRIKEIKEELENLTTSAVKDSKHRSANIVTTLDVLNTLESRKTLVNYQKSIYSHIFPSNYLWDLFITNREFDPSIFIFAVLFESNKIAWTSDEFMNVVAHLFEVRLVHPQFEYSLKPLSDDLERCISQINMIYLHDISKFYPPVLKVLQGQTRKPLFYLNSLLYTISEKKNSYIFDFYQHGSSFKIRKYNLITEGELWQSLNNIEAFFKSFICLLETYYGAQDERLKKVRLIYAEFNRKFQQIFA</sequence>
<keyword evidence="4" id="KW-0067">ATP-binding</keyword>
<dbReference type="PANTHER" id="PTHR44533:SF4">
    <property type="entry name" value="DEAD_H RNA HELICASE, PUTATIVE-RELATED"/>
    <property type="match status" value="1"/>
</dbReference>
<proteinExistence type="predicted"/>
<dbReference type="GO" id="GO:0004386">
    <property type="term" value="F:helicase activity"/>
    <property type="evidence" value="ECO:0007669"/>
    <property type="project" value="UniProtKB-KW"/>
</dbReference>
<dbReference type="Proteomes" id="UP000011082">
    <property type="component" value="Unassembled WGS sequence"/>
</dbReference>
<keyword evidence="2" id="KW-0378">Hydrolase</keyword>
<evidence type="ECO:0000256" key="3">
    <source>
        <dbReference type="ARBA" id="ARBA00022806"/>
    </source>
</evidence>
<dbReference type="Pfam" id="PF00270">
    <property type="entry name" value="DEAD"/>
    <property type="match status" value="1"/>
</dbReference>
<evidence type="ECO:0000256" key="4">
    <source>
        <dbReference type="ARBA" id="ARBA00022840"/>
    </source>
</evidence>
<dbReference type="SMART" id="SM00490">
    <property type="entry name" value="HELICc"/>
    <property type="match status" value="1"/>
</dbReference>
<evidence type="ECO:0000313" key="8">
    <source>
        <dbReference type="Proteomes" id="UP000011082"/>
    </source>
</evidence>
<dbReference type="InParanoid" id="L2GK80"/>
<keyword evidence="8" id="KW-1185">Reference proteome</keyword>
<dbReference type="CDD" id="cd18795">
    <property type="entry name" value="SF2_C_Ski2"/>
    <property type="match status" value="1"/>
</dbReference>
<dbReference type="OrthoDB" id="5575at2759"/>
<evidence type="ECO:0000313" key="7">
    <source>
        <dbReference type="EMBL" id="ELA41034.1"/>
    </source>
</evidence>
<dbReference type="HOGENOM" id="CLU_004113_0_0_1"/>
<dbReference type="Pfam" id="PF00271">
    <property type="entry name" value="Helicase_C"/>
    <property type="match status" value="1"/>
</dbReference>
<dbReference type="PROSITE" id="PS51192">
    <property type="entry name" value="HELICASE_ATP_BIND_1"/>
    <property type="match status" value="1"/>
</dbReference>
<dbReference type="PROSITE" id="PS51194">
    <property type="entry name" value="HELICASE_CTER"/>
    <property type="match status" value="1"/>
</dbReference>
<feature type="domain" description="Helicase C-terminal" evidence="6">
    <location>
        <begin position="924"/>
        <end position="1091"/>
    </location>
</feature>
<dbReference type="GeneID" id="19882626"/>